<proteinExistence type="predicted"/>
<reference evidence="2 3" key="2">
    <citation type="submission" date="2018-11" db="EMBL/GenBank/DDBJ databases">
        <authorList>
            <consortium name="Pathogen Informatics"/>
        </authorList>
    </citation>
    <scope>NUCLEOTIDE SEQUENCE [LARGE SCALE GENOMIC DNA]</scope>
</reference>
<evidence type="ECO:0000313" key="3">
    <source>
        <dbReference type="Proteomes" id="UP000271098"/>
    </source>
</evidence>
<feature type="domain" description="C2H2-type" evidence="1">
    <location>
        <begin position="53"/>
        <end position="77"/>
    </location>
</feature>
<dbReference type="InterPro" id="IPR013087">
    <property type="entry name" value="Znf_C2H2_type"/>
</dbReference>
<accession>A0A183CWJ6</accession>
<sequence>MLLGVMKVVQSQSTLTKFTRNTVKLSRFPTWNVAQSDRQRHVYHRHLKRQRIFECPLCTFASNYDIHRVKWHIKWMHKEDPNREPYSHEDDCRDEIDRLNEQCFPGWQHRRKQFWWLDPSDVTEKPKNTQLCKKEFKPSSNFLRHVAKDHLKIPLYQCPICEGHGGQDAYEIRAHMQKVHGECTQEPVSNVEEHAEEVQRVYQQCFPGRKLKVSQIFMPNLLPEKKINQDGRASTDLKVQCRECGQEMKTEDRQQLSSAVLQIHVYRHHLKEPRLYECPACEFAHHACSSDVKAHIKYAHRDNADLVPKANLMKFSKEIAEWNLRCFPGWINRRLPTSVFEDFQRKYPMRRTIYSSAILEY</sequence>
<reference evidence="4" key="1">
    <citation type="submission" date="2016-06" db="UniProtKB">
        <authorList>
            <consortium name="WormBaseParasite"/>
        </authorList>
    </citation>
    <scope>IDENTIFICATION</scope>
</reference>
<dbReference type="SMART" id="SM00355">
    <property type="entry name" value="ZnF_C2H2"/>
    <property type="match status" value="4"/>
</dbReference>
<protein>
    <submittedName>
        <fullName evidence="4">C2H2-type domain-containing protein</fullName>
    </submittedName>
</protein>
<dbReference type="AlphaFoldDB" id="A0A183CWJ6"/>
<feature type="domain" description="C2H2-type" evidence="1">
    <location>
        <begin position="239"/>
        <end position="268"/>
    </location>
</feature>
<dbReference type="OrthoDB" id="3561125at2759"/>
<feature type="domain" description="C2H2-type" evidence="1">
    <location>
        <begin position="276"/>
        <end position="300"/>
    </location>
</feature>
<dbReference type="EMBL" id="UYRT01000859">
    <property type="protein sequence ID" value="VDK28838.1"/>
    <property type="molecule type" value="Genomic_DNA"/>
</dbReference>
<keyword evidence="3" id="KW-1185">Reference proteome</keyword>
<evidence type="ECO:0000313" key="2">
    <source>
        <dbReference type="EMBL" id="VDK28838.1"/>
    </source>
</evidence>
<name>A0A183CWJ6_9BILA</name>
<dbReference type="Gene3D" id="3.30.160.60">
    <property type="entry name" value="Classic Zinc Finger"/>
    <property type="match status" value="1"/>
</dbReference>
<feature type="domain" description="C2H2-type" evidence="1">
    <location>
        <begin position="156"/>
        <end position="180"/>
    </location>
</feature>
<evidence type="ECO:0000313" key="4">
    <source>
        <dbReference type="WBParaSite" id="GPUH_0000083701-mRNA-1"/>
    </source>
</evidence>
<organism evidence="4">
    <name type="scientific">Gongylonema pulchrum</name>
    <dbReference type="NCBI Taxonomy" id="637853"/>
    <lineage>
        <taxon>Eukaryota</taxon>
        <taxon>Metazoa</taxon>
        <taxon>Ecdysozoa</taxon>
        <taxon>Nematoda</taxon>
        <taxon>Chromadorea</taxon>
        <taxon>Rhabditida</taxon>
        <taxon>Spirurina</taxon>
        <taxon>Spiruromorpha</taxon>
        <taxon>Spiruroidea</taxon>
        <taxon>Gongylonematidae</taxon>
        <taxon>Gongylonema</taxon>
    </lineage>
</organism>
<dbReference type="WBParaSite" id="GPUH_0000083701-mRNA-1">
    <property type="protein sequence ID" value="GPUH_0000083701-mRNA-1"/>
    <property type="gene ID" value="GPUH_0000083701"/>
</dbReference>
<evidence type="ECO:0000259" key="1">
    <source>
        <dbReference type="SMART" id="SM00355"/>
    </source>
</evidence>
<gene>
    <name evidence="2" type="ORF">GPUH_LOCUS837</name>
</gene>
<dbReference type="Proteomes" id="UP000271098">
    <property type="component" value="Unassembled WGS sequence"/>
</dbReference>